<dbReference type="Proteomes" id="UP000006683">
    <property type="component" value="Chromosome"/>
</dbReference>
<dbReference type="STRING" id="550540.Fbal_2252"/>
<dbReference type="PROSITE" id="PS51257">
    <property type="entry name" value="PROKAR_LIPOPROTEIN"/>
    <property type="match status" value="1"/>
</dbReference>
<dbReference type="HOGENOM" id="CLU_095624_0_0_6"/>
<organism evidence="2 3">
    <name type="scientific">Ferrimonas balearica (strain DSM 9799 / CCM 4581 / KCTC 23876 / PAT)</name>
    <dbReference type="NCBI Taxonomy" id="550540"/>
    <lineage>
        <taxon>Bacteria</taxon>
        <taxon>Pseudomonadati</taxon>
        <taxon>Pseudomonadota</taxon>
        <taxon>Gammaproteobacteria</taxon>
        <taxon>Alteromonadales</taxon>
        <taxon>Ferrimonadaceae</taxon>
        <taxon>Ferrimonas</taxon>
    </lineage>
</organism>
<protein>
    <recommendedName>
        <fullName evidence="4">DUF1190 domain-containing protein</fullName>
    </recommendedName>
</protein>
<feature type="compositionally biased region" description="Low complexity" evidence="1">
    <location>
        <begin position="202"/>
        <end position="211"/>
    </location>
</feature>
<dbReference type="OrthoDB" id="5903948at2"/>
<name>E1SWH3_FERBD</name>
<dbReference type="InterPro" id="IPR009576">
    <property type="entry name" value="Biofilm_formation_YgiB"/>
</dbReference>
<dbReference type="KEGG" id="fbl:Fbal_2252"/>
<dbReference type="eggNOG" id="COG5463">
    <property type="taxonomic scope" value="Bacteria"/>
</dbReference>
<evidence type="ECO:0000313" key="2">
    <source>
        <dbReference type="EMBL" id="ADN76455.1"/>
    </source>
</evidence>
<keyword evidence="3" id="KW-1185">Reference proteome</keyword>
<evidence type="ECO:0000256" key="1">
    <source>
        <dbReference type="SAM" id="MobiDB-lite"/>
    </source>
</evidence>
<proteinExistence type="predicted"/>
<dbReference type="EMBL" id="CP002209">
    <property type="protein sequence ID" value="ADN76455.1"/>
    <property type="molecule type" value="Genomic_DNA"/>
</dbReference>
<dbReference type="Pfam" id="PF06693">
    <property type="entry name" value="DUF1190"/>
    <property type="match status" value="1"/>
</dbReference>
<accession>E1SWH3</accession>
<reference evidence="2 3" key="1">
    <citation type="journal article" date="2010" name="Stand. Genomic Sci.">
        <title>Complete genome sequence of Ferrimonas balearica type strain (PAT).</title>
        <authorList>
            <person name="Nolan M."/>
            <person name="Sikorski J."/>
            <person name="Davenport K."/>
            <person name="Lucas S."/>
            <person name="Glavina Del Rio T."/>
            <person name="Tice H."/>
            <person name="Cheng J."/>
            <person name="Goodwin L."/>
            <person name="Pitluck S."/>
            <person name="Liolios K."/>
            <person name="Ivanova N."/>
            <person name="Mavromatis K."/>
            <person name="Ovchinnikova G."/>
            <person name="Pati A."/>
            <person name="Chen A."/>
            <person name="Palaniappan K."/>
            <person name="Land M."/>
            <person name="Hauser L."/>
            <person name="Chang Y."/>
            <person name="Jeffries C."/>
            <person name="Tapia R."/>
            <person name="Brettin T."/>
            <person name="Detter J."/>
            <person name="Han C."/>
            <person name="Yasawong M."/>
            <person name="Rohde M."/>
            <person name="Tindall B."/>
            <person name="Goker M."/>
            <person name="Woyke T."/>
            <person name="Bristow J."/>
            <person name="Eisen J."/>
            <person name="Markowitz V."/>
            <person name="Hugenholtz P."/>
            <person name="Kyrpides N."/>
            <person name="Klenk H."/>
            <person name="Lapidus A."/>
        </authorList>
    </citation>
    <scope>NUCLEOTIDE SEQUENCE [LARGE SCALE GENOMIC DNA]</scope>
    <source>
        <strain evidence="3">DSM 9799 / CCM 4581 / KCTC 23876 / PAT</strain>
    </source>
</reference>
<feature type="region of interest" description="Disordered" evidence="1">
    <location>
        <begin position="153"/>
        <end position="211"/>
    </location>
</feature>
<dbReference type="GeneID" id="67182459"/>
<feature type="compositionally biased region" description="Polar residues" evidence="1">
    <location>
        <begin position="172"/>
        <end position="181"/>
    </location>
</feature>
<evidence type="ECO:0000313" key="3">
    <source>
        <dbReference type="Proteomes" id="UP000006683"/>
    </source>
</evidence>
<gene>
    <name evidence="2" type="ordered locus">Fbal_2252</name>
</gene>
<sequence length="211" mass="22733">MKRSQNVRLTRFRKTLPTATTVAVSISLVLSGCSPAPREEAQIYRNADECMQVYPDQGELCQQVFGSAQMDHLASAPRFTDQQQCEMEFGPGNCESAPEGSQGNASGGSWFMPMMMGYMMGNLMGGRSVRQAPVYSSSSRTSPLRDKLVTANGDVVGNRGDRTVRPAPSAFQKPSTPTRVTQAGGFGRMAKQKAQTNRATGSRSSSRSFGG</sequence>
<dbReference type="AlphaFoldDB" id="E1SWH3"/>
<evidence type="ECO:0008006" key="4">
    <source>
        <dbReference type="Google" id="ProtNLM"/>
    </source>
</evidence>
<dbReference type="RefSeq" id="WP_013345761.1">
    <property type="nucleotide sequence ID" value="NC_014541.1"/>
</dbReference>